<sequence>MISLNFCLILLTSSALCVSAFRSTFIKDPSSLLSFAKTCTRRPSTLPRRRSPSLVASSLMCASGSGIENAGLSELRTMSGLRSRIRSLCEEENEMEKGKRTKDLEWIRNLSDEEILRFLRARSRNIYGHDWRLQMLDSHDPVLDDSYKFLVEHACWRYERGFHLDDFKSSAPPAALAVWKWREDSSSPVLSLHLEASNESLSLQELLDGFADACEIGRRKFKVGVNKQADLILSIKPSDTGSGQKDLLKGFVEHLVMEIGVRRVSAMILQIFNPVNIATYPPARSVLEHSPGLFKRIYVQDYDGAVSAIWTFISRASVIPVLEMLFSAVLLDKPIRDKISFGVEP</sequence>
<evidence type="ECO:0008006" key="5">
    <source>
        <dbReference type="Google" id="ProtNLM"/>
    </source>
</evidence>
<reference evidence="4" key="2">
    <citation type="submission" date="2012-11" db="EMBL/GenBank/DDBJ databases">
        <authorList>
            <person name="Kuo A."/>
            <person name="Curtis B.A."/>
            <person name="Tanifuji G."/>
            <person name="Burki F."/>
            <person name="Gruber A."/>
            <person name="Irimia M."/>
            <person name="Maruyama S."/>
            <person name="Arias M.C."/>
            <person name="Ball S.G."/>
            <person name="Gile G.H."/>
            <person name="Hirakawa Y."/>
            <person name="Hopkins J.F."/>
            <person name="Rensing S.A."/>
            <person name="Schmutz J."/>
            <person name="Symeonidi A."/>
            <person name="Elias M."/>
            <person name="Eveleigh R.J."/>
            <person name="Herman E.K."/>
            <person name="Klute M.J."/>
            <person name="Nakayama T."/>
            <person name="Obornik M."/>
            <person name="Reyes-Prieto A."/>
            <person name="Armbrust E.V."/>
            <person name="Aves S.J."/>
            <person name="Beiko R.G."/>
            <person name="Coutinho P."/>
            <person name="Dacks J.B."/>
            <person name="Durnford D.G."/>
            <person name="Fast N.M."/>
            <person name="Green B.R."/>
            <person name="Grisdale C."/>
            <person name="Hempe F."/>
            <person name="Henrissat B."/>
            <person name="Hoppner M.P."/>
            <person name="Ishida K.-I."/>
            <person name="Kim E."/>
            <person name="Koreny L."/>
            <person name="Kroth P.G."/>
            <person name="Liu Y."/>
            <person name="Malik S.-B."/>
            <person name="Maier U.G."/>
            <person name="McRose D."/>
            <person name="Mock T."/>
            <person name="Neilson J.A."/>
            <person name="Onodera N.T."/>
            <person name="Poole A.M."/>
            <person name="Pritham E.J."/>
            <person name="Richards T.A."/>
            <person name="Rocap G."/>
            <person name="Roy S.W."/>
            <person name="Sarai C."/>
            <person name="Schaack S."/>
            <person name="Shirato S."/>
            <person name="Slamovits C.H."/>
            <person name="Spencer D.F."/>
            <person name="Suzuki S."/>
            <person name="Worden A.Z."/>
            <person name="Zauner S."/>
            <person name="Barry K."/>
            <person name="Bell C."/>
            <person name="Bharti A.K."/>
            <person name="Crow J.A."/>
            <person name="Grimwood J."/>
            <person name="Kramer R."/>
            <person name="Lindquist E."/>
            <person name="Lucas S."/>
            <person name="Salamov A."/>
            <person name="McFadden G.I."/>
            <person name="Lane C.E."/>
            <person name="Keeling P.J."/>
            <person name="Gray M.W."/>
            <person name="Grigoriev I.V."/>
            <person name="Archibald J.M."/>
        </authorList>
    </citation>
    <scope>NUCLEOTIDE SEQUENCE</scope>
    <source>
        <strain evidence="4">CCMP2712</strain>
    </source>
</reference>
<dbReference type="AlphaFoldDB" id="L1J191"/>
<dbReference type="EnsemblProtists" id="EKX41909">
    <property type="protein sequence ID" value="EKX41909"/>
    <property type="gene ID" value="GUITHDRAFT_153684"/>
</dbReference>
<dbReference type="PaxDb" id="55529-EKX41909"/>
<dbReference type="HOGENOM" id="CLU_805230_0_0_1"/>
<evidence type="ECO:0000313" key="3">
    <source>
        <dbReference type="EnsemblProtists" id="EKX41909"/>
    </source>
</evidence>
<dbReference type="OrthoDB" id="10655180at2759"/>
<dbReference type="Proteomes" id="UP000011087">
    <property type="component" value="Unassembled WGS sequence"/>
</dbReference>
<name>L1J191_GUITC</name>
<dbReference type="KEGG" id="gtt:GUITHDRAFT_153684"/>
<accession>L1J191</accession>
<reference evidence="2 4" key="1">
    <citation type="journal article" date="2012" name="Nature">
        <title>Algal genomes reveal evolutionary mosaicism and the fate of nucleomorphs.</title>
        <authorList>
            <consortium name="DOE Joint Genome Institute"/>
            <person name="Curtis B.A."/>
            <person name="Tanifuji G."/>
            <person name="Burki F."/>
            <person name="Gruber A."/>
            <person name="Irimia M."/>
            <person name="Maruyama S."/>
            <person name="Arias M.C."/>
            <person name="Ball S.G."/>
            <person name="Gile G.H."/>
            <person name="Hirakawa Y."/>
            <person name="Hopkins J.F."/>
            <person name="Kuo A."/>
            <person name="Rensing S.A."/>
            <person name="Schmutz J."/>
            <person name="Symeonidi A."/>
            <person name="Elias M."/>
            <person name="Eveleigh R.J."/>
            <person name="Herman E.K."/>
            <person name="Klute M.J."/>
            <person name="Nakayama T."/>
            <person name="Obornik M."/>
            <person name="Reyes-Prieto A."/>
            <person name="Armbrust E.V."/>
            <person name="Aves S.J."/>
            <person name="Beiko R.G."/>
            <person name="Coutinho P."/>
            <person name="Dacks J.B."/>
            <person name="Durnford D.G."/>
            <person name="Fast N.M."/>
            <person name="Green B.R."/>
            <person name="Grisdale C.J."/>
            <person name="Hempel F."/>
            <person name="Henrissat B."/>
            <person name="Hoppner M.P."/>
            <person name="Ishida K."/>
            <person name="Kim E."/>
            <person name="Koreny L."/>
            <person name="Kroth P.G."/>
            <person name="Liu Y."/>
            <person name="Malik S.B."/>
            <person name="Maier U.G."/>
            <person name="McRose D."/>
            <person name="Mock T."/>
            <person name="Neilson J.A."/>
            <person name="Onodera N.T."/>
            <person name="Poole A.M."/>
            <person name="Pritham E.J."/>
            <person name="Richards T.A."/>
            <person name="Rocap G."/>
            <person name="Roy S.W."/>
            <person name="Sarai C."/>
            <person name="Schaack S."/>
            <person name="Shirato S."/>
            <person name="Slamovits C.H."/>
            <person name="Spencer D.F."/>
            <person name="Suzuki S."/>
            <person name="Worden A.Z."/>
            <person name="Zauner S."/>
            <person name="Barry K."/>
            <person name="Bell C."/>
            <person name="Bharti A.K."/>
            <person name="Crow J.A."/>
            <person name="Grimwood J."/>
            <person name="Kramer R."/>
            <person name="Lindquist E."/>
            <person name="Lucas S."/>
            <person name="Salamov A."/>
            <person name="McFadden G.I."/>
            <person name="Lane C.E."/>
            <person name="Keeling P.J."/>
            <person name="Gray M.W."/>
            <person name="Grigoriev I.V."/>
            <person name="Archibald J.M."/>
        </authorList>
    </citation>
    <scope>NUCLEOTIDE SEQUENCE</scope>
    <source>
        <strain evidence="2 4">CCMP2712</strain>
    </source>
</reference>
<evidence type="ECO:0000313" key="2">
    <source>
        <dbReference type="EMBL" id="EKX41909.1"/>
    </source>
</evidence>
<feature type="signal peptide" evidence="1">
    <location>
        <begin position="1"/>
        <end position="20"/>
    </location>
</feature>
<evidence type="ECO:0000313" key="4">
    <source>
        <dbReference type="Proteomes" id="UP000011087"/>
    </source>
</evidence>
<organism evidence="2">
    <name type="scientific">Guillardia theta (strain CCMP2712)</name>
    <name type="common">Cryptophyte</name>
    <dbReference type="NCBI Taxonomy" id="905079"/>
    <lineage>
        <taxon>Eukaryota</taxon>
        <taxon>Cryptophyceae</taxon>
        <taxon>Pyrenomonadales</taxon>
        <taxon>Geminigeraceae</taxon>
        <taxon>Guillardia</taxon>
    </lineage>
</organism>
<dbReference type="GeneID" id="17298623"/>
<dbReference type="RefSeq" id="XP_005828889.1">
    <property type="nucleotide sequence ID" value="XM_005828832.1"/>
</dbReference>
<dbReference type="EMBL" id="JH993020">
    <property type="protein sequence ID" value="EKX41909.1"/>
    <property type="molecule type" value="Genomic_DNA"/>
</dbReference>
<reference evidence="3" key="3">
    <citation type="submission" date="2015-06" db="UniProtKB">
        <authorList>
            <consortium name="EnsemblProtists"/>
        </authorList>
    </citation>
    <scope>IDENTIFICATION</scope>
</reference>
<evidence type="ECO:0000256" key="1">
    <source>
        <dbReference type="SAM" id="SignalP"/>
    </source>
</evidence>
<keyword evidence="1" id="KW-0732">Signal</keyword>
<protein>
    <recommendedName>
        <fullName evidence="5">CRAL-TRIO domain-containing protein</fullName>
    </recommendedName>
</protein>
<proteinExistence type="predicted"/>
<keyword evidence="4" id="KW-1185">Reference proteome</keyword>
<gene>
    <name evidence="2" type="ORF">GUITHDRAFT_153684</name>
</gene>
<feature type="chain" id="PRO_5008770735" description="CRAL-TRIO domain-containing protein" evidence="1">
    <location>
        <begin position="21"/>
        <end position="345"/>
    </location>
</feature>